<proteinExistence type="predicted"/>
<sequence length="556" mass="59747">MLFNDICYHVEAPRMEKSCGGLCMEMTFPLNNIVQIVRGCYEDFFSGVAPTVAEGCEFSIGNATTALQFSTIETPITSASFCDWKTGANGGLPCNVRYYTGYQPGEVRTLGGDRAMTQAICEKEVRGTGVTCKSCVKIGANGECSGKTSSTCTEGRYCVKIKGTAGKTQVEMRGCSAVSPYPKSGSYCTRISSEMTDNVFMGVLKGFETMNADICICNDGDNCNAASEVTYLLIPMFFAQISFKKKMLRLGIFAAFAFTTTVSAVAPIYCNQCATTALRDRWYVTGLPNYPTSLSFTDECMYNNEDFTSGNSSRASCPTCFELTFPLDGAQQMVRGCWRDFLVGYEDLTTVANDRCEYSSAATNDGVAVTIGPTKVTTTTPMTVFYTCLAGKADGNPNYPCNSMFGISQTGGNYGPLTGEADKMTCTPAKEIATGKECYSCSHFGNEGSCPRKSKTTCRVGAFCTKLQGKLGKNDIVIRGCAALNPFSGSDANKDTCIGVEGQFSLPGLYASGPKYTFHKNTKLCICNGDKCNPATRQSSLLAAAFALFAMTPFLL</sequence>
<dbReference type="InterPro" id="IPR050975">
    <property type="entry name" value="Sleep_regulator"/>
</dbReference>
<protein>
    <submittedName>
        <fullName evidence="2">Uncharacterized protein</fullName>
    </submittedName>
</protein>
<dbReference type="EMBL" id="CATQJA010002663">
    <property type="protein sequence ID" value="CAJ0581773.1"/>
    <property type="molecule type" value="Genomic_DNA"/>
</dbReference>
<accession>A0AA36D628</accession>
<feature type="non-terminal residue" evidence="2">
    <location>
        <position position="556"/>
    </location>
</feature>
<keyword evidence="3" id="KW-1185">Reference proteome</keyword>
<dbReference type="Proteomes" id="UP001177023">
    <property type="component" value="Unassembled WGS sequence"/>
</dbReference>
<organism evidence="2 3">
    <name type="scientific">Mesorhabditis spiculigera</name>
    <dbReference type="NCBI Taxonomy" id="96644"/>
    <lineage>
        <taxon>Eukaryota</taxon>
        <taxon>Metazoa</taxon>
        <taxon>Ecdysozoa</taxon>
        <taxon>Nematoda</taxon>
        <taxon>Chromadorea</taxon>
        <taxon>Rhabditida</taxon>
        <taxon>Rhabditina</taxon>
        <taxon>Rhabditomorpha</taxon>
        <taxon>Rhabditoidea</taxon>
        <taxon>Rhabditidae</taxon>
        <taxon>Mesorhabditinae</taxon>
        <taxon>Mesorhabditis</taxon>
    </lineage>
</organism>
<gene>
    <name evidence="2" type="ORF">MSPICULIGERA_LOCUS19927</name>
</gene>
<evidence type="ECO:0000256" key="1">
    <source>
        <dbReference type="ARBA" id="ARBA00022729"/>
    </source>
</evidence>
<keyword evidence="1" id="KW-0732">Signal</keyword>
<reference evidence="2" key="1">
    <citation type="submission" date="2023-06" db="EMBL/GenBank/DDBJ databases">
        <authorList>
            <person name="Delattre M."/>
        </authorList>
    </citation>
    <scope>NUCLEOTIDE SEQUENCE</scope>
    <source>
        <strain evidence="2">AF72</strain>
    </source>
</reference>
<comment type="caution">
    <text evidence="2">The sequence shown here is derived from an EMBL/GenBank/DDBJ whole genome shotgun (WGS) entry which is preliminary data.</text>
</comment>
<dbReference type="AlphaFoldDB" id="A0AA36D628"/>
<evidence type="ECO:0000313" key="2">
    <source>
        <dbReference type="EMBL" id="CAJ0581773.1"/>
    </source>
</evidence>
<evidence type="ECO:0000313" key="3">
    <source>
        <dbReference type="Proteomes" id="UP001177023"/>
    </source>
</evidence>
<name>A0AA36D628_9BILA</name>
<dbReference type="PANTHER" id="PTHR33562">
    <property type="entry name" value="ATILLA, ISOFORM B-RELATED-RELATED"/>
    <property type="match status" value="1"/>
</dbReference>